<accession>A0A7M1AWA9</accession>
<name>A0A7M1AWA9_9BACT</name>
<proteinExistence type="predicted"/>
<dbReference type="AlphaFoldDB" id="A0A7M1AWA9"/>
<gene>
    <name evidence="2" type="ORF">FJR03_08130</name>
</gene>
<evidence type="ECO:0000313" key="2">
    <source>
        <dbReference type="EMBL" id="QOP41704.1"/>
    </source>
</evidence>
<keyword evidence="1" id="KW-0812">Transmembrane</keyword>
<evidence type="ECO:0000256" key="1">
    <source>
        <dbReference type="SAM" id="Phobius"/>
    </source>
</evidence>
<keyword evidence="3" id="KW-1185">Reference proteome</keyword>
<dbReference type="Proteomes" id="UP000593910">
    <property type="component" value="Chromosome"/>
</dbReference>
<protein>
    <submittedName>
        <fullName evidence="2">Uncharacterized protein</fullName>
    </submittedName>
</protein>
<evidence type="ECO:0000313" key="3">
    <source>
        <dbReference type="Proteomes" id="UP000593910"/>
    </source>
</evidence>
<keyword evidence="1" id="KW-1133">Transmembrane helix</keyword>
<organism evidence="2 3">
    <name type="scientific">Sulfurimonas marina</name>
    <dbReference type="NCBI Taxonomy" id="2590551"/>
    <lineage>
        <taxon>Bacteria</taxon>
        <taxon>Pseudomonadati</taxon>
        <taxon>Campylobacterota</taxon>
        <taxon>Epsilonproteobacteria</taxon>
        <taxon>Campylobacterales</taxon>
        <taxon>Sulfurimonadaceae</taxon>
        <taxon>Sulfurimonas</taxon>
    </lineage>
</organism>
<reference evidence="2 3" key="1">
    <citation type="submission" date="2019-06" db="EMBL/GenBank/DDBJ databases">
        <title>Sulfurimonas gotlandica sp. nov., a chemoautotrophic and psychrotolerant epsilonproteobacterium isolated from a pelagic redoxcline, and an emended description of the genus Sulfurimonas.</title>
        <authorList>
            <person name="Wang S."/>
            <person name="Jiang L."/>
            <person name="Shao Z."/>
        </authorList>
    </citation>
    <scope>NUCLEOTIDE SEQUENCE [LARGE SCALE GENOMIC DNA]</scope>
    <source>
        <strain evidence="2 3">B2</strain>
    </source>
</reference>
<keyword evidence="1" id="KW-0472">Membrane</keyword>
<dbReference type="KEGG" id="smax:FJR03_08130"/>
<dbReference type="RefSeq" id="WP_193113023.1">
    <property type="nucleotide sequence ID" value="NZ_CP041165.1"/>
</dbReference>
<dbReference type="EMBL" id="CP041165">
    <property type="protein sequence ID" value="QOP41704.1"/>
    <property type="molecule type" value="Genomic_DNA"/>
</dbReference>
<feature type="transmembrane region" description="Helical" evidence="1">
    <location>
        <begin position="18"/>
        <end position="39"/>
    </location>
</feature>
<sequence>MIDFKTNPFDSGHIKNYILLYVSIVVIMVLFFIASELFIEETTIEKKVFDYNQSATQSETLTDQQEETKEEFKPKFKLLEKAF</sequence>